<feature type="non-terminal residue" evidence="1">
    <location>
        <position position="1"/>
    </location>
</feature>
<gene>
    <name evidence="1" type="ORF">AVEN_72708_1</name>
</gene>
<comment type="caution">
    <text evidence="1">The sequence shown here is derived from an EMBL/GenBank/DDBJ whole genome shotgun (WGS) entry which is preliminary data.</text>
</comment>
<keyword evidence="2" id="KW-1185">Reference proteome</keyword>
<protein>
    <submittedName>
        <fullName evidence="1">Uncharacterized protein</fullName>
    </submittedName>
</protein>
<dbReference type="Proteomes" id="UP000499080">
    <property type="component" value="Unassembled WGS sequence"/>
</dbReference>
<evidence type="ECO:0000313" key="2">
    <source>
        <dbReference type="Proteomes" id="UP000499080"/>
    </source>
</evidence>
<reference evidence="1 2" key="1">
    <citation type="journal article" date="2019" name="Sci. Rep.">
        <title>Orb-weaving spider Araneus ventricosus genome elucidates the spidroin gene catalogue.</title>
        <authorList>
            <person name="Kono N."/>
            <person name="Nakamura H."/>
            <person name="Ohtoshi R."/>
            <person name="Moran D.A.P."/>
            <person name="Shinohara A."/>
            <person name="Yoshida Y."/>
            <person name="Fujiwara M."/>
            <person name="Mori M."/>
            <person name="Tomita M."/>
            <person name="Arakawa K."/>
        </authorList>
    </citation>
    <scope>NUCLEOTIDE SEQUENCE [LARGE SCALE GENOMIC DNA]</scope>
</reference>
<dbReference type="AlphaFoldDB" id="A0A4Y2V7L1"/>
<proteinExistence type="predicted"/>
<organism evidence="1 2">
    <name type="scientific">Araneus ventricosus</name>
    <name type="common">Orbweaver spider</name>
    <name type="synonym">Epeira ventricosa</name>
    <dbReference type="NCBI Taxonomy" id="182803"/>
    <lineage>
        <taxon>Eukaryota</taxon>
        <taxon>Metazoa</taxon>
        <taxon>Ecdysozoa</taxon>
        <taxon>Arthropoda</taxon>
        <taxon>Chelicerata</taxon>
        <taxon>Arachnida</taxon>
        <taxon>Araneae</taxon>
        <taxon>Araneomorphae</taxon>
        <taxon>Entelegynae</taxon>
        <taxon>Araneoidea</taxon>
        <taxon>Araneidae</taxon>
        <taxon>Araneus</taxon>
    </lineage>
</organism>
<dbReference type="EMBL" id="BGPR01044481">
    <property type="protein sequence ID" value="GBO21263.1"/>
    <property type="molecule type" value="Genomic_DNA"/>
</dbReference>
<accession>A0A4Y2V7L1</accession>
<name>A0A4Y2V7L1_ARAVE</name>
<sequence length="90" mass="10078">KCLEPILGAKSGPHGVAPDFPLELLQQFLSFASNMGVLMQKDDTVFHHPGCLRRMVSRWPSDYFIFPKLKTHLSGTRFSSDSDVRTAAEN</sequence>
<evidence type="ECO:0000313" key="1">
    <source>
        <dbReference type="EMBL" id="GBO21263.1"/>
    </source>
</evidence>